<evidence type="ECO:0000313" key="2">
    <source>
        <dbReference type="EMBL" id="PKI48390.1"/>
    </source>
</evidence>
<evidence type="ECO:0000256" key="1">
    <source>
        <dbReference type="SAM" id="MobiDB-lite"/>
    </source>
</evidence>
<sequence>MEGLINQTITETENERLIQISNDKEILTALHSIPSLKVSGPDGVLSLFYEHYGETVKPLLLSAIKSFFSSGFFLKEWNNTFICLTQKPNELPPSKTLDSSVYAMYATRLIQPYLPIADLERTPMVQGHHPGMQDRKPSPNLNIAPNPKLKENQVTSTKPSKKSKPASWSTTKGDATWRSKKGAQPHLHYNSNLHKNPQDPIGASSTQMLLGTVVDHVYQYVLQPTCAHPNFVSLGHACARLCNAAWACPPSRGRATDARQSGRIGLTRSKEKPPGRALGRTRRVGPNGLGLGLRRKRNGPRPVSWRSGSKEDGSDRVAGGGSRPWTPR</sequence>
<evidence type="ECO:0000313" key="3">
    <source>
        <dbReference type="Proteomes" id="UP000233551"/>
    </source>
</evidence>
<keyword evidence="3" id="KW-1185">Reference proteome</keyword>
<gene>
    <name evidence="2" type="ORF">CRG98_031243</name>
</gene>
<organism evidence="2 3">
    <name type="scientific">Punica granatum</name>
    <name type="common">Pomegranate</name>
    <dbReference type="NCBI Taxonomy" id="22663"/>
    <lineage>
        <taxon>Eukaryota</taxon>
        <taxon>Viridiplantae</taxon>
        <taxon>Streptophyta</taxon>
        <taxon>Embryophyta</taxon>
        <taxon>Tracheophyta</taxon>
        <taxon>Spermatophyta</taxon>
        <taxon>Magnoliopsida</taxon>
        <taxon>eudicotyledons</taxon>
        <taxon>Gunneridae</taxon>
        <taxon>Pentapetalae</taxon>
        <taxon>rosids</taxon>
        <taxon>malvids</taxon>
        <taxon>Myrtales</taxon>
        <taxon>Lythraceae</taxon>
        <taxon>Punica</taxon>
    </lineage>
</organism>
<dbReference type="EMBL" id="PGOL01002399">
    <property type="protein sequence ID" value="PKI48390.1"/>
    <property type="molecule type" value="Genomic_DNA"/>
</dbReference>
<protein>
    <recommendedName>
        <fullName evidence="4">Reverse transcriptase domain-containing protein</fullName>
    </recommendedName>
</protein>
<feature type="region of interest" description="Disordered" evidence="1">
    <location>
        <begin position="250"/>
        <end position="328"/>
    </location>
</feature>
<reference evidence="2 3" key="1">
    <citation type="submission" date="2017-11" db="EMBL/GenBank/DDBJ databases">
        <title>De-novo sequencing of pomegranate (Punica granatum L.) genome.</title>
        <authorList>
            <person name="Akparov Z."/>
            <person name="Amiraslanov A."/>
            <person name="Hajiyeva S."/>
            <person name="Abbasov M."/>
            <person name="Kaur K."/>
            <person name="Hamwieh A."/>
            <person name="Solovyev V."/>
            <person name="Salamov A."/>
            <person name="Braich B."/>
            <person name="Kosarev P."/>
            <person name="Mahmoud A."/>
            <person name="Hajiyev E."/>
            <person name="Babayeva S."/>
            <person name="Izzatullayeva V."/>
            <person name="Mammadov A."/>
            <person name="Mammadov A."/>
            <person name="Sharifova S."/>
            <person name="Ojaghi J."/>
            <person name="Eynullazada K."/>
            <person name="Bayramov B."/>
            <person name="Abdulazimova A."/>
            <person name="Shahmuradov I."/>
        </authorList>
    </citation>
    <scope>NUCLEOTIDE SEQUENCE [LARGE SCALE GENOMIC DNA]</scope>
    <source>
        <strain evidence="3">cv. AG2017</strain>
        <tissue evidence="2">Leaf</tissue>
    </source>
</reference>
<evidence type="ECO:0008006" key="4">
    <source>
        <dbReference type="Google" id="ProtNLM"/>
    </source>
</evidence>
<comment type="caution">
    <text evidence="2">The sequence shown here is derived from an EMBL/GenBank/DDBJ whole genome shotgun (WGS) entry which is preliminary data.</text>
</comment>
<name>A0A2I0IXJ9_PUNGR</name>
<feature type="region of interest" description="Disordered" evidence="1">
    <location>
        <begin position="124"/>
        <end position="200"/>
    </location>
</feature>
<dbReference type="AlphaFoldDB" id="A0A2I0IXJ9"/>
<proteinExistence type="predicted"/>
<dbReference type="Proteomes" id="UP000233551">
    <property type="component" value="Unassembled WGS sequence"/>
</dbReference>
<accession>A0A2I0IXJ9</accession>